<accession>A0A8C4T2L2</accession>
<evidence type="ECO:0000256" key="7">
    <source>
        <dbReference type="ARBA" id="ARBA00023054"/>
    </source>
</evidence>
<evidence type="ECO:0000256" key="9">
    <source>
        <dbReference type="ARBA" id="ARBA00023329"/>
    </source>
</evidence>
<keyword evidence="9" id="KW-0968">Cytoplasmic vesicle</keyword>
<dbReference type="GO" id="GO:0001669">
    <property type="term" value="C:acrosomal vesicle"/>
    <property type="evidence" value="ECO:0007669"/>
    <property type="project" value="UniProtKB-SubCell"/>
</dbReference>
<evidence type="ECO:0000256" key="1">
    <source>
        <dbReference type="ARBA" id="ARBA00004198"/>
    </source>
</evidence>
<protein>
    <recommendedName>
        <fullName evidence="10">Golgin subfamily A member 1</fullName>
    </recommendedName>
    <alternativeName>
        <fullName evidence="11">Golgin-97</fullName>
    </alternativeName>
</protein>
<feature type="coiled-coil region" evidence="14">
    <location>
        <begin position="496"/>
        <end position="725"/>
    </location>
</feature>
<evidence type="ECO:0000256" key="6">
    <source>
        <dbReference type="ARBA" id="ARBA00023034"/>
    </source>
</evidence>
<name>A0A8C4T2L2_ERPCA</name>
<comment type="function">
    <text evidence="12">Involved in vesicular trafficking at the Golgi apparatus level. Involved in endosome-to-Golgi trafficking. Mechanistically, captures transport vesicles arriving from endosomes via the protein TBC1D23. Recognized vesicles are then tethered to the trans-Golgi before subsequent SNARE engagement and vesicle fusion. Selectively regulates E-cadherin transport from the trans-Golgi network in tubulovesicular carriers.</text>
</comment>
<feature type="region of interest" description="Disordered" evidence="15">
    <location>
        <begin position="1"/>
        <end position="59"/>
    </location>
</feature>
<keyword evidence="7 14" id="KW-0175">Coiled coil</keyword>
<comment type="subunit">
    <text evidence="13">Interacts with RAB6A. Directly interacts with TBC1D23. Interacts with FAM91A1; this interaction may be mediated by TBC1D23. Interacts with ARL1; this interaction recruits Golgin-97/GOLGA1 onto the Golgi apparatus.</text>
</comment>
<dbReference type="AlphaFoldDB" id="A0A8C4T2L2"/>
<feature type="domain" description="GRIP" evidence="16">
    <location>
        <begin position="759"/>
        <end position="808"/>
    </location>
</feature>
<dbReference type="FunFam" id="1.10.220.60:FF:000002">
    <property type="entry name" value="Golgin subfamily A member 1"/>
    <property type="match status" value="1"/>
</dbReference>
<dbReference type="Pfam" id="PF01465">
    <property type="entry name" value="GRIP"/>
    <property type="match status" value="1"/>
</dbReference>
<evidence type="ECO:0000313" key="17">
    <source>
        <dbReference type="Ensembl" id="ENSECRP00000025286.1"/>
    </source>
</evidence>
<evidence type="ECO:0000256" key="2">
    <source>
        <dbReference type="ARBA" id="ARBA00004218"/>
    </source>
</evidence>
<evidence type="ECO:0000259" key="16">
    <source>
        <dbReference type="PROSITE" id="PS50913"/>
    </source>
</evidence>
<dbReference type="SMART" id="SM00755">
    <property type="entry name" value="Grip"/>
    <property type="match status" value="1"/>
</dbReference>
<dbReference type="Ensembl" id="ENSECRT00000025826.1">
    <property type="protein sequence ID" value="ENSECRP00000025286.1"/>
    <property type="gene ID" value="ENSECRG00000017091.1"/>
</dbReference>
<keyword evidence="8" id="KW-0472">Membrane</keyword>
<evidence type="ECO:0000256" key="11">
    <source>
        <dbReference type="ARBA" id="ARBA00078935"/>
    </source>
</evidence>
<dbReference type="Gene3D" id="1.10.220.60">
    <property type="entry name" value="GRIP domain"/>
    <property type="match status" value="1"/>
</dbReference>
<evidence type="ECO:0000256" key="13">
    <source>
        <dbReference type="ARBA" id="ARBA00093537"/>
    </source>
</evidence>
<keyword evidence="5" id="KW-0013">ADP-ribosylation</keyword>
<gene>
    <name evidence="17" type="primary">GOLGA1</name>
</gene>
<evidence type="ECO:0000256" key="5">
    <source>
        <dbReference type="ARBA" id="ARBA00022765"/>
    </source>
</evidence>
<reference evidence="17" key="3">
    <citation type="submission" date="2025-09" db="UniProtKB">
        <authorList>
            <consortium name="Ensembl"/>
        </authorList>
    </citation>
    <scope>IDENTIFICATION</scope>
</reference>
<keyword evidence="4" id="KW-0597">Phosphoprotein</keyword>
<dbReference type="InterPro" id="IPR051952">
    <property type="entry name" value="Golgi-autophagy_related"/>
</dbReference>
<dbReference type="Proteomes" id="UP000694620">
    <property type="component" value="Chromosome 9"/>
</dbReference>
<evidence type="ECO:0000256" key="4">
    <source>
        <dbReference type="ARBA" id="ARBA00022553"/>
    </source>
</evidence>
<evidence type="ECO:0000256" key="15">
    <source>
        <dbReference type="SAM" id="MobiDB-lite"/>
    </source>
</evidence>
<reference evidence="17" key="1">
    <citation type="submission" date="2021-06" db="EMBL/GenBank/DDBJ databases">
        <authorList>
            <consortium name="Wellcome Sanger Institute Data Sharing"/>
        </authorList>
    </citation>
    <scope>NUCLEOTIDE SEQUENCE [LARGE SCALE GENOMIC DNA]</scope>
</reference>
<dbReference type="PANTHER" id="PTHR23157:SF24">
    <property type="entry name" value="GOLGIN SUBFAMILY A MEMBER 1"/>
    <property type="match status" value="1"/>
</dbReference>
<evidence type="ECO:0000256" key="14">
    <source>
        <dbReference type="SAM" id="Coils"/>
    </source>
</evidence>
<sequence>MFTKLKKKIAEEAATAPRLGGPAGRIPRSVSRESITSAGADSGDDFASDGSSSREDLSSQLLRKDEKIRKLEAKLADCAEQLRNTLRIKEKLEIALEKHQDSTVRKLQEQNEAYQGNYAKMAEAKALALEKKDLEWRQKFADLQQENEMLSARLNNMKEQSLSFFQKRDDIDELEGFQQQELAKLKHMLLRKEEVLTQKENELSKHIKDLNEARVELKTTSEKLSHVEEKHQELKALHLQLQQEREQLLSVKVEAEKKITELEQRGLDLQNVIQQVSQDSQKAQNASSILEKTLTALQAEHEALKLEHEQHKQKTAVTVEEKDKIVGLLQVKVSSLEKRVEGNLSEDEHLQELLKEKSFLEQKLEETRQELLETKTSHSEINSILEAQLSKLNSKVAELQTLLKYKDESAQSFKDKSQSQINELEQALQEVSDKLKASQDQVNEKESEIKKRTTDAEDKNKKFQQQIAACRHQSAEKISRLEAQITVLETAKEFDKTAAQHKISQLQQEKEDLQERIAESEHSLNRLVSDLKSIKVELSSKETVSTEIAKALEEMRKQREDLQLQVVDLTTALTQEEKLLSSKTAQLNSREEEINNLKEDLNTAQVQLTHLQTETEKLKSAMTEKQKESENHLSKLKEEVQSQSKQREVCERRVVDLEAEVQMLNGQLHPPGAEHNGPASGDAIAQLQKCIKELEQQNLEKNKTIKQLQQRLVELKKTFQKELKIKHEVDCSEVKERLCSEPPMLVSTSTTVTNNSDLNDSREINFEYLKHVVLKFMSSREAEAYQLIKAVSVLLNFTREEEDMLKETLDYKMSWFGSKPSPRGIIRPSISGAPSHWN</sequence>
<dbReference type="PANTHER" id="PTHR23157">
    <property type="entry name" value="GRIP AND COILED-COIL DOMAIN-CONTAINING PROTEIN 1"/>
    <property type="match status" value="1"/>
</dbReference>
<dbReference type="GeneTree" id="ENSGT00940000153772"/>
<reference evidence="17" key="2">
    <citation type="submission" date="2025-08" db="UniProtKB">
        <authorList>
            <consortium name="Ensembl"/>
        </authorList>
    </citation>
    <scope>IDENTIFICATION</scope>
</reference>
<organism evidence="17 18">
    <name type="scientific">Erpetoichthys calabaricus</name>
    <name type="common">Rope fish</name>
    <name type="synonym">Calamoichthys calabaricus</name>
    <dbReference type="NCBI Taxonomy" id="27687"/>
    <lineage>
        <taxon>Eukaryota</taxon>
        <taxon>Metazoa</taxon>
        <taxon>Chordata</taxon>
        <taxon>Craniata</taxon>
        <taxon>Vertebrata</taxon>
        <taxon>Euteleostomi</taxon>
        <taxon>Actinopterygii</taxon>
        <taxon>Polypteriformes</taxon>
        <taxon>Polypteridae</taxon>
        <taxon>Erpetoichthys</taxon>
    </lineage>
</organism>
<dbReference type="InterPro" id="IPR000237">
    <property type="entry name" value="GRIP_dom"/>
</dbReference>
<evidence type="ECO:0000313" key="18">
    <source>
        <dbReference type="Proteomes" id="UP000694620"/>
    </source>
</evidence>
<evidence type="ECO:0000256" key="10">
    <source>
        <dbReference type="ARBA" id="ARBA00070165"/>
    </source>
</evidence>
<keyword evidence="6" id="KW-0333">Golgi apparatus</keyword>
<dbReference type="PROSITE" id="PS50913">
    <property type="entry name" value="GRIP"/>
    <property type="match status" value="1"/>
</dbReference>
<keyword evidence="18" id="KW-1185">Reference proteome</keyword>
<proteinExistence type="predicted"/>
<feature type="region of interest" description="Disordered" evidence="15">
    <location>
        <begin position="435"/>
        <end position="457"/>
    </location>
</feature>
<evidence type="ECO:0000256" key="8">
    <source>
        <dbReference type="ARBA" id="ARBA00023136"/>
    </source>
</evidence>
<comment type="subcellular location">
    <subcellularLocation>
        <location evidence="2">Cytoplasmic vesicle</location>
        <location evidence="2">Secretory vesicle</location>
        <location evidence="2">Acrosome</location>
    </subcellularLocation>
    <subcellularLocation>
        <location evidence="3">Golgi apparatus membrane</location>
        <topology evidence="3">Peripheral membrane protein</topology>
    </subcellularLocation>
    <subcellularLocation>
        <location evidence="1">Golgi apparatus</location>
        <location evidence="1">trans-Golgi network membrane</location>
    </subcellularLocation>
</comment>
<evidence type="ECO:0000256" key="12">
    <source>
        <dbReference type="ARBA" id="ARBA00093371"/>
    </source>
</evidence>
<dbReference type="GO" id="GO:0005802">
    <property type="term" value="C:trans-Golgi network"/>
    <property type="evidence" value="ECO:0007669"/>
    <property type="project" value="UniProtKB-ARBA"/>
</dbReference>
<evidence type="ECO:0000256" key="3">
    <source>
        <dbReference type="ARBA" id="ARBA00004395"/>
    </source>
</evidence>
<dbReference type="GO" id="GO:0000139">
    <property type="term" value="C:Golgi membrane"/>
    <property type="evidence" value="ECO:0007669"/>
    <property type="project" value="UniProtKB-SubCell"/>
</dbReference>
<dbReference type="Gene3D" id="1.10.287.2610">
    <property type="match status" value="1"/>
</dbReference>